<dbReference type="Pfam" id="PF09204">
    <property type="entry name" value="Colicin_immun"/>
    <property type="match status" value="1"/>
</dbReference>
<dbReference type="Gene3D" id="1.20.120.650">
    <property type="entry name" value="Colicin D"/>
    <property type="match status" value="1"/>
</dbReference>
<evidence type="ECO:0000313" key="2">
    <source>
        <dbReference type="EMBL" id="GAA4339257.1"/>
    </source>
</evidence>
<accession>A0ABP8HH92</accession>
<dbReference type="RefSeq" id="WP_345213937.1">
    <property type="nucleotide sequence ID" value="NZ_BAABFT010000022.1"/>
</dbReference>
<comment type="caution">
    <text evidence="2">The sequence shown here is derived from an EMBL/GenBank/DDBJ whole genome shotgun (WGS) entry which is preliminary data.</text>
</comment>
<dbReference type="EMBL" id="BAABFT010000022">
    <property type="protein sequence ID" value="GAA4339257.1"/>
    <property type="molecule type" value="Genomic_DNA"/>
</dbReference>
<dbReference type="InterPro" id="IPR015287">
    <property type="entry name" value="Colicin_D_immunity_dom"/>
</dbReference>
<evidence type="ECO:0000259" key="1">
    <source>
        <dbReference type="Pfam" id="PF09204"/>
    </source>
</evidence>
<dbReference type="InterPro" id="IPR036471">
    <property type="entry name" value="Colicin_D_sf"/>
</dbReference>
<name>A0ABP8HH92_9SPHI</name>
<protein>
    <recommendedName>
        <fullName evidence="1">Colicin D immunity protein domain-containing protein</fullName>
    </recommendedName>
</protein>
<proteinExistence type="predicted"/>
<sequence>MDETKYKDLIDMFLSQQIDVNMFINKYFVKWKNDRDNGNIAAYDPKFQRIIDRVFTSCDCYTEKPEHPHEISEEELRLEIDLLRHIWWG</sequence>
<reference evidence="3" key="1">
    <citation type="journal article" date="2019" name="Int. J. Syst. Evol. Microbiol.">
        <title>The Global Catalogue of Microorganisms (GCM) 10K type strain sequencing project: providing services to taxonomists for standard genome sequencing and annotation.</title>
        <authorList>
            <consortium name="The Broad Institute Genomics Platform"/>
            <consortium name="The Broad Institute Genome Sequencing Center for Infectious Disease"/>
            <person name="Wu L."/>
            <person name="Ma J."/>
        </authorList>
    </citation>
    <scope>NUCLEOTIDE SEQUENCE [LARGE SCALE GENOMIC DNA]</scope>
    <source>
        <strain evidence="3">JCM 17705</strain>
    </source>
</reference>
<feature type="domain" description="Colicin D immunity protein" evidence="1">
    <location>
        <begin position="5"/>
        <end position="79"/>
    </location>
</feature>
<keyword evidence="3" id="KW-1185">Reference proteome</keyword>
<organism evidence="2 3">
    <name type="scientific">Mucilaginibacter gynuensis</name>
    <dbReference type="NCBI Taxonomy" id="1302236"/>
    <lineage>
        <taxon>Bacteria</taxon>
        <taxon>Pseudomonadati</taxon>
        <taxon>Bacteroidota</taxon>
        <taxon>Sphingobacteriia</taxon>
        <taxon>Sphingobacteriales</taxon>
        <taxon>Sphingobacteriaceae</taxon>
        <taxon>Mucilaginibacter</taxon>
    </lineage>
</organism>
<dbReference type="Proteomes" id="UP001500582">
    <property type="component" value="Unassembled WGS sequence"/>
</dbReference>
<gene>
    <name evidence="2" type="ORF">GCM10023149_49840</name>
</gene>
<evidence type="ECO:0000313" key="3">
    <source>
        <dbReference type="Proteomes" id="UP001500582"/>
    </source>
</evidence>